<proteinExistence type="predicted"/>
<sequence length="99" mass="10666">MKLLHNQLPTSAQRQAESGIRNPAGAVTCRLLLSQFLPCWLAEGEGGRREGLGGKGSPVWPVCRYIYILPAGGPVLTVRAGGSDREKTDPHTALQVFLQ</sequence>
<evidence type="ECO:0000313" key="2">
    <source>
        <dbReference type="Proteomes" id="UP000335636"/>
    </source>
</evidence>
<dbReference type="AlphaFoldDB" id="A0A5E4B9X9"/>
<comment type="caution">
    <text evidence="1">The sequence shown here is derived from an EMBL/GenBank/DDBJ whole genome shotgun (WGS) entry which is preliminary data.</text>
</comment>
<reference evidence="1" key="1">
    <citation type="submission" date="2019-04" db="EMBL/GenBank/DDBJ databases">
        <authorList>
            <person name="Alioto T."/>
            <person name="Alioto T."/>
        </authorList>
    </citation>
    <scope>NUCLEOTIDE SEQUENCE [LARGE SCALE GENOMIC DNA]</scope>
</reference>
<dbReference type="Proteomes" id="UP000335636">
    <property type="component" value="Unassembled WGS sequence"/>
</dbReference>
<protein>
    <submittedName>
        <fullName evidence="1">Uncharacterized protein</fullName>
    </submittedName>
</protein>
<name>A0A5E4B9X9_MARMO</name>
<keyword evidence="2" id="KW-1185">Reference proteome</keyword>
<organism evidence="1 2">
    <name type="scientific">Marmota monax</name>
    <name type="common">Woodchuck</name>
    <dbReference type="NCBI Taxonomy" id="9995"/>
    <lineage>
        <taxon>Eukaryota</taxon>
        <taxon>Metazoa</taxon>
        <taxon>Chordata</taxon>
        <taxon>Craniata</taxon>
        <taxon>Vertebrata</taxon>
        <taxon>Euteleostomi</taxon>
        <taxon>Mammalia</taxon>
        <taxon>Eutheria</taxon>
        <taxon>Euarchontoglires</taxon>
        <taxon>Glires</taxon>
        <taxon>Rodentia</taxon>
        <taxon>Sciuromorpha</taxon>
        <taxon>Sciuridae</taxon>
        <taxon>Xerinae</taxon>
        <taxon>Marmotini</taxon>
        <taxon>Marmota</taxon>
    </lineage>
</organism>
<gene>
    <name evidence="1" type="ORF">MONAX_5E003232</name>
</gene>
<evidence type="ECO:0000313" key="1">
    <source>
        <dbReference type="EMBL" id="VTJ66458.1"/>
    </source>
</evidence>
<accession>A0A5E4B9X9</accession>
<dbReference type="EMBL" id="CABDUW010000344">
    <property type="protein sequence ID" value="VTJ66458.1"/>
    <property type="molecule type" value="Genomic_DNA"/>
</dbReference>